<dbReference type="AlphaFoldDB" id="A0A1U8B461"/>
<dbReference type="OrthoDB" id="408631at2759"/>
<reference evidence="2" key="1">
    <citation type="submission" date="2025-08" db="UniProtKB">
        <authorList>
            <consortium name="RefSeq"/>
        </authorList>
    </citation>
    <scope>IDENTIFICATION</scope>
</reference>
<dbReference type="InterPro" id="IPR033140">
    <property type="entry name" value="Lipase_GDXG_put_SER_AS"/>
</dbReference>
<dbReference type="InterPro" id="IPR029058">
    <property type="entry name" value="AB_hydrolase_fold"/>
</dbReference>
<dbReference type="InterPro" id="IPR013094">
    <property type="entry name" value="AB_hydrolase_3"/>
</dbReference>
<evidence type="ECO:0000313" key="1">
    <source>
        <dbReference type="Proteomes" id="UP000189703"/>
    </source>
</evidence>
<dbReference type="OMA" id="CESEVTF"/>
<evidence type="ECO:0000313" key="2">
    <source>
        <dbReference type="RefSeq" id="XP_010275604.1"/>
    </source>
</evidence>
<gene>
    <name evidence="2" type="primary">LOC104610599</name>
</gene>
<keyword evidence="1" id="KW-1185">Reference proteome</keyword>
<dbReference type="PANTHER" id="PTHR23024:SF467">
    <property type="entry name" value="CARBOXYLESTERASE 12-RELATED"/>
    <property type="match status" value="1"/>
</dbReference>
<dbReference type="Gene3D" id="3.40.50.1820">
    <property type="entry name" value="alpha/beta hydrolase"/>
    <property type="match status" value="1"/>
</dbReference>
<dbReference type="PANTHER" id="PTHR23024">
    <property type="entry name" value="ARYLACETAMIDE DEACETYLASE"/>
    <property type="match status" value="1"/>
</dbReference>
<dbReference type="KEGG" id="nnu:104610599"/>
<dbReference type="STRING" id="4432.A0A1U8B461"/>
<proteinExistence type="predicted"/>
<dbReference type="InterPro" id="IPR050466">
    <property type="entry name" value="Carboxylest/Gibb_receptor"/>
</dbReference>
<protein>
    <submittedName>
        <fullName evidence="2">Probable carboxylesterase 2</fullName>
    </submittedName>
</protein>
<sequence>MDSCESEVTFDFFPYFRIYKDGHIERLVGSNMVPPSPDPHTGVLSKDVIVSTETGVSARIFLPNVNTSDQPHRKLPLLVYFHGGAFCIGSAFSSAYHHYVSSLVAEANVIAVSVDYRLAPEHLLPTAHLDCLAALKWVASHSKGEGPEAWLNDHSDFDRVFLAGDSAGANLVHYVAMRVGESEVDGLKNLLGIALIHPYFEGREPVAPGTSDEEKKSKVSKFWAYLCPSTSGCDDPLINPAAGPSMSSLGCTRVAVWVAEKDSVRKEGVFYYEWLKKSGWGGVVEISEEQGEEHVFHLVKPDSEKAMAMMKRLSSFLNQKLEHNNSLL</sequence>
<dbReference type="FunCoup" id="A0A1U8B461">
    <property type="interactions" value="114"/>
</dbReference>
<dbReference type="PROSITE" id="PS01174">
    <property type="entry name" value="LIPASE_GDXG_SER"/>
    <property type="match status" value="1"/>
</dbReference>
<name>A0A1U8B461_NELNU</name>
<dbReference type="GeneID" id="104610599"/>
<dbReference type="RefSeq" id="XP_010275604.1">
    <property type="nucleotide sequence ID" value="XM_010277302.2"/>
</dbReference>
<dbReference type="Pfam" id="PF07859">
    <property type="entry name" value="Abhydrolase_3"/>
    <property type="match status" value="1"/>
</dbReference>
<dbReference type="eggNOG" id="KOG1515">
    <property type="taxonomic scope" value="Eukaryota"/>
</dbReference>
<accession>A0A1U8B461</accession>
<dbReference type="SUPFAM" id="SSF53474">
    <property type="entry name" value="alpha/beta-Hydrolases"/>
    <property type="match status" value="1"/>
</dbReference>
<dbReference type="Proteomes" id="UP000189703">
    <property type="component" value="Unplaced"/>
</dbReference>
<organism evidence="1 2">
    <name type="scientific">Nelumbo nucifera</name>
    <name type="common">Sacred lotus</name>
    <dbReference type="NCBI Taxonomy" id="4432"/>
    <lineage>
        <taxon>Eukaryota</taxon>
        <taxon>Viridiplantae</taxon>
        <taxon>Streptophyta</taxon>
        <taxon>Embryophyta</taxon>
        <taxon>Tracheophyta</taxon>
        <taxon>Spermatophyta</taxon>
        <taxon>Magnoliopsida</taxon>
        <taxon>Proteales</taxon>
        <taxon>Nelumbonaceae</taxon>
        <taxon>Nelumbo</taxon>
    </lineage>
</organism>
<dbReference type="ESTHER" id="nelnu-a0a1u8b461">
    <property type="family name" value="Plant_carboxylesterase"/>
</dbReference>
<dbReference type="GO" id="GO:0016787">
    <property type="term" value="F:hydrolase activity"/>
    <property type="evidence" value="ECO:0007669"/>
    <property type="project" value="InterPro"/>
</dbReference>